<dbReference type="HOGENOM" id="CLU_2759276_0_0_1"/>
<sequence length="70" mass="8165">MPYYHLQLVPPRTHFLGSALLKTFEKPSRGDGERSEGIRPRSNMWRRALPSKGDYISSGNEDLLTEREYR</sequence>
<organism evidence="2 3">
    <name type="scientific">Scleroderma citrinum Foug A</name>
    <dbReference type="NCBI Taxonomy" id="1036808"/>
    <lineage>
        <taxon>Eukaryota</taxon>
        <taxon>Fungi</taxon>
        <taxon>Dikarya</taxon>
        <taxon>Basidiomycota</taxon>
        <taxon>Agaricomycotina</taxon>
        <taxon>Agaricomycetes</taxon>
        <taxon>Agaricomycetidae</taxon>
        <taxon>Boletales</taxon>
        <taxon>Sclerodermatineae</taxon>
        <taxon>Sclerodermataceae</taxon>
        <taxon>Scleroderma</taxon>
    </lineage>
</organism>
<dbReference type="EMBL" id="KN822015">
    <property type="protein sequence ID" value="KIM66765.1"/>
    <property type="molecule type" value="Genomic_DNA"/>
</dbReference>
<feature type="region of interest" description="Disordered" evidence="1">
    <location>
        <begin position="49"/>
        <end position="70"/>
    </location>
</feature>
<evidence type="ECO:0000313" key="2">
    <source>
        <dbReference type="EMBL" id="KIM66765.1"/>
    </source>
</evidence>
<dbReference type="AlphaFoldDB" id="A0A0C3E1V5"/>
<evidence type="ECO:0000313" key="3">
    <source>
        <dbReference type="Proteomes" id="UP000053989"/>
    </source>
</evidence>
<dbReference type="InParanoid" id="A0A0C3E1V5"/>
<keyword evidence="3" id="KW-1185">Reference proteome</keyword>
<dbReference type="Proteomes" id="UP000053989">
    <property type="component" value="Unassembled WGS sequence"/>
</dbReference>
<accession>A0A0C3E1V5</accession>
<reference evidence="2 3" key="1">
    <citation type="submission" date="2014-04" db="EMBL/GenBank/DDBJ databases">
        <authorList>
            <consortium name="DOE Joint Genome Institute"/>
            <person name="Kuo A."/>
            <person name="Kohler A."/>
            <person name="Nagy L.G."/>
            <person name="Floudas D."/>
            <person name="Copeland A."/>
            <person name="Barry K.W."/>
            <person name="Cichocki N."/>
            <person name="Veneault-Fourrey C."/>
            <person name="LaButti K."/>
            <person name="Lindquist E.A."/>
            <person name="Lipzen A."/>
            <person name="Lundell T."/>
            <person name="Morin E."/>
            <person name="Murat C."/>
            <person name="Sun H."/>
            <person name="Tunlid A."/>
            <person name="Henrissat B."/>
            <person name="Grigoriev I.V."/>
            <person name="Hibbett D.S."/>
            <person name="Martin F."/>
            <person name="Nordberg H.P."/>
            <person name="Cantor M.N."/>
            <person name="Hua S.X."/>
        </authorList>
    </citation>
    <scope>NUCLEOTIDE SEQUENCE [LARGE SCALE GENOMIC DNA]</scope>
    <source>
        <strain evidence="2 3">Foug A</strain>
    </source>
</reference>
<protein>
    <submittedName>
        <fullName evidence="2">Uncharacterized protein</fullName>
    </submittedName>
</protein>
<reference evidence="3" key="2">
    <citation type="submission" date="2015-01" db="EMBL/GenBank/DDBJ databases">
        <title>Evolutionary Origins and Diversification of the Mycorrhizal Mutualists.</title>
        <authorList>
            <consortium name="DOE Joint Genome Institute"/>
            <consortium name="Mycorrhizal Genomics Consortium"/>
            <person name="Kohler A."/>
            <person name="Kuo A."/>
            <person name="Nagy L.G."/>
            <person name="Floudas D."/>
            <person name="Copeland A."/>
            <person name="Barry K.W."/>
            <person name="Cichocki N."/>
            <person name="Veneault-Fourrey C."/>
            <person name="LaButti K."/>
            <person name="Lindquist E.A."/>
            <person name="Lipzen A."/>
            <person name="Lundell T."/>
            <person name="Morin E."/>
            <person name="Murat C."/>
            <person name="Riley R."/>
            <person name="Ohm R."/>
            <person name="Sun H."/>
            <person name="Tunlid A."/>
            <person name="Henrissat B."/>
            <person name="Grigoriev I.V."/>
            <person name="Hibbett D.S."/>
            <person name="Martin F."/>
        </authorList>
    </citation>
    <scope>NUCLEOTIDE SEQUENCE [LARGE SCALE GENOMIC DNA]</scope>
    <source>
        <strain evidence="3">Foug A</strain>
    </source>
</reference>
<proteinExistence type="predicted"/>
<gene>
    <name evidence="2" type="ORF">SCLCIDRAFT_1210812</name>
</gene>
<name>A0A0C3E1V5_9AGAM</name>
<evidence type="ECO:0000256" key="1">
    <source>
        <dbReference type="SAM" id="MobiDB-lite"/>
    </source>
</evidence>